<keyword evidence="2" id="KW-0479">Metal-binding</keyword>
<dbReference type="PANTHER" id="PTHR11846">
    <property type="entry name" value="ADENYLOSUCCINATE SYNTHETASE"/>
    <property type="match status" value="1"/>
</dbReference>
<dbReference type="GO" id="GO:0003677">
    <property type="term" value="F:DNA binding"/>
    <property type="evidence" value="ECO:0007669"/>
    <property type="project" value="UniProtKB-UniRule"/>
</dbReference>
<keyword evidence="6" id="KW-0238">DNA-binding</keyword>
<dbReference type="Gene3D" id="1.10.300.10">
    <property type="entry name" value="Adenylosuccinate Synthetase, subunit A, domain 2"/>
    <property type="match status" value="1"/>
</dbReference>
<evidence type="ECO:0000256" key="3">
    <source>
        <dbReference type="ARBA" id="ARBA00022741"/>
    </source>
</evidence>
<dbReference type="SUPFAM" id="SSF47095">
    <property type="entry name" value="HMG-box"/>
    <property type="match status" value="1"/>
</dbReference>
<gene>
    <name evidence="9" type="ORF">AK812_SmicGene28198</name>
</gene>
<dbReference type="InterPro" id="IPR001114">
    <property type="entry name" value="Adenylosuccinate_synthetase"/>
</dbReference>
<evidence type="ECO:0000256" key="5">
    <source>
        <dbReference type="ARBA" id="ARBA00022842"/>
    </source>
</evidence>
<organism evidence="9 10">
    <name type="scientific">Symbiodinium microadriaticum</name>
    <name type="common">Dinoflagellate</name>
    <name type="synonym">Zooxanthella microadriatica</name>
    <dbReference type="NCBI Taxonomy" id="2951"/>
    <lineage>
        <taxon>Eukaryota</taxon>
        <taxon>Sar</taxon>
        <taxon>Alveolata</taxon>
        <taxon>Dinophyceae</taxon>
        <taxon>Suessiales</taxon>
        <taxon>Symbiodiniaceae</taxon>
        <taxon>Symbiodinium</taxon>
    </lineage>
</organism>
<dbReference type="SUPFAM" id="SSF52540">
    <property type="entry name" value="P-loop containing nucleoside triphosphate hydrolases"/>
    <property type="match status" value="1"/>
</dbReference>
<dbReference type="GO" id="GO:0004019">
    <property type="term" value="F:adenylosuccinate synthase activity"/>
    <property type="evidence" value="ECO:0007669"/>
    <property type="project" value="InterPro"/>
</dbReference>
<name>A0A1Q9D551_SYMMI</name>
<evidence type="ECO:0000256" key="4">
    <source>
        <dbReference type="ARBA" id="ARBA00022755"/>
    </source>
</evidence>
<feature type="domain" description="HMG box" evidence="8">
    <location>
        <begin position="129"/>
        <end position="196"/>
    </location>
</feature>
<dbReference type="InterPro" id="IPR042109">
    <property type="entry name" value="Adenylosuccinate_synth_dom1"/>
</dbReference>
<proteinExistence type="predicted"/>
<feature type="DNA-binding region" description="HMG box" evidence="6">
    <location>
        <begin position="129"/>
        <end position="196"/>
    </location>
</feature>
<sequence length="787" mass="89922">MAFHAAAGVVSLRSLLSQCGLDVPPDLSKVHKVLRRLMQQGRIRAREGRRWEWAADDAELPTVQQLLQQELGRCPAFNALPLQEREAAGLNSGAHAAQNDDGRETAPKFWSCKSMEASERREGNTLKRKRAPASGYLLFVNEHFAKVRRERGGQDSPGRIVPSNFSEIAKDAAARWRALPRHAQAEYCSRAAAARAAAGRAEESPGRGPAPKPTGRHASAKAPMLSVKRKWLEHQLLRADEKLKQQWEALSADEVTSQLLAWRVRPLSGTDEFKQRLGSTLDELICKRMADLPFAGDVESRSLLTELGFAKAYLPHPAAIFLEWEVPACTEQTEEVAIQGLRRFRSLPPIQIAAWWSVLASRARRQQEALRNALCNDVGLVEAVHFKEADFERSGFDAFRDEQIKRGTEPLTLPGLQIVDPLWELAQEEEFLSLDQAMQEHWLLGSESHFTCRQAGRKRTSREKDTILQAWSQKRYSHPRDKDSPAQLQLRQALREYNTRYAFDPEHGQKGGVGNIDEEIDRYRKYADMLRTQIVDSVTFMHQDIVQGCKVLVEGANAALLDIDFGILAATALSGQLTWPRFLWKIVGMLAEFAWLPLRLKRQPGLCWPYVVLSRSCDGTLVAREMGLLNFAKRNLVAGRRLFAAQVPKTVEPPSQAYPLAYGRVEETVMSPFKGGPVYLWLRSTIVWLRRVPGRHWIRWLERNWDYQKMCLMGMPEIHIDPTKNRWRYYIDTSYYGGMLDKSHEDFYRYIMMYPTLAFFFHCVWCRIKDNDKDNFLAKWRVPADEA</sequence>
<comment type="caution">
    <text evidence="9">The sequence shown here is derived from an EMBL/GenBank/DDBJ whole genome shotgun (WGS) entry which is preliminary data.</text>
</comment>
<dbReference type="CDD" id="cd00084">
    <property type="entry name" value="HMG-box_SF"/>
    <property type="match status" value="1"/>
</dbReference>
<dbReference type="InterPro" id="IPR027417">
    <property type="entry name" value="P-loop_NTPase"/>
</dbReference>
<dbReference type="Pfam" id="PF09011">
    <property type="entry name" value="HMG_box_2"/>
    <property type="match status" value="1"/>
</dbReference>
<evidence type="ECO:0000313" key="9">
    <source>
        <dbReference type="EMBL" id="OLP90234.1"/>
    </source>
</evidence>
<dbReference type="Pfam" id="PF00709">
    <property type="entry name" value="Adenylsucc_synt"/>
    <property type="match status" value="1"/>
</dbReference>
<evidence type="ECO:0000259" key="8">
    <source>
        <dbReference type="PROSITE" id="PS50118"/>
    </source>
</evidence>
<dbReference type="EMBL" id="LSRX01000722">
    <property type="protein sequence ID" value="OLP90234.1"/>
    <property type="molecule type" value="Genomic_DNA"/>
</dbReference>
<dbReference type="InterPro" id="IPR009071">
    <property type="entry name" value="HMG_box_dom"/>
</dbReference>
<dbReference type="GO" id="GO:0005634">
    <property type="term" value="C:nucleus"/>
    <property type="evidence" value="ECO:0007669"/>
    <property type="project" value="UniProtKB-UniRule"/>
</dbReference>
<dbReference type="PROSITE" id="PS50118">
    <property type="entry name" value="HMG_BOX_2"/>
    <property type="match status" value="1"/>
</dbReference>
<dbReference type="GO" id="GO:0046040">
    <property type="term" value="P:IMP metabolic process"/>
    <property type="evidence" value="ECO:0007669"/>
    <property type="project" value="TreeGrafter"/>
</dbReference>
<dbReference type="PANTHER" id="PTHR11846:SF0">
    <property type="entry name" value="ADENYLOSUCCINATE SYNTHETASE"/>
    <property type="match status" value="1"/>
</dbReference>
<dbReference type="Gene3D" id="1.10.30.10">
    <property type="entry name" value="High mobility group box domain"/>
    <property type="match status" value="1"/>
</dbReference>
<dbReference type="OrthoDB" id="10265645at2759"/>
<keyword evidence="5" id="KW-0460">Magnesium</keyword>
<dbReference type="InterPro" id="IPR042110">
    <property type="entry name" value="Adenylosuccinate_synth_dom2"/>
</dbReference>
<accession>A0A1Q9D551</accession>
<dbReference type="Gene3D" id="3.40.440.10">
    <property type="entry name" value="Adenylosuccinate Synthetase, subunit A, domain 1"/>
    <property type="match status" value="1"/>
</dbReference>
<reference evidence="9 10" key="1">
    <citation type="submission" date="2016-02" db="EMBL/GenBank/DDBJ databases">
        <title>Genome analysis of coral dinoflagellate symbionts highlights evolutionary adaptations to a symbiotic lifestyle.</title>
        <authorList>
            <person name="Aranda M."/>
            <person name="Li Y."/>
            <person name="Liew Y.J."/>
            <person name="Baumgarten S."/>
            <person name="Simakov O."/>
            <person name="Wilson M."/>
            <person name="Piel J."/>
            <person name="Ashoor H."/>
            <person name="Bougouffa S."/>
            <person name="Bajic V.B."/>
            <person name="Ryu T."/>
            <person name="Ravasi T."/>
            <person name="Bayer T."/>
            <person name="Micklem G."/>
            <person name="Kim H."/>
            <person name="Bhak J."/>
            <person name="Lajeunesse T.C."/>
            <person name="Voolstra C.R."/>
        </authorList>
    </citation>
    <scope>NUCLEOTIDE SEQUENCE [LARGE SCALE GENOMIC DNA]</scope>
    <source>
        <strain evidence="9 10">CCMP2467</strain>
    </source>
</reference>
<dbReference type="GO" id="GO:0044208">
    <property type="term" value="P:'de novo' AMP biosynthetic process"/>
    <property type="evidence" value="ECO:0007669"/>
    <property type="project" value="TreeGrafter"/>
</dbReference>
<dbReference type="AlphaFoldDB" id="A0A1Q9D551"/>
<dbReference type="GO" id="GO:0000166">
    <property type="term" value="F:nucleotide binding"/>
    <property type="evidence" value="ECO:0007669"/>
    <property type="project" value="UniProtKB-KW"/>
</dbReference>
<dbReference type="Proteomes" id="UP000186817">
    <property type="component" value="Unassembled WGS sequence"/>
</dbReference>
<evidence type="ECO:0000256" key="6">
    <source>
        <dbReference type="PROSITE-ProRule" id="PRU00267"/>
    </source>
</evidence>
<dbReference type="GO" id="GO:0005737">
    <property type="term" value="C:cytoplasm"/>
    <property type="evidence" value="ECO:0007669"/>
    <property type="project" value="TreeGrafter"/>
</dbReference>
<dbReference type="InterPro" id="IPR036910">
    <property type="entry name" value="HMG_box_dom_sf"/>
</dbReference>
<keyword evidence="1" id="KW-0436">Ligase</keyword>
<evidence type="ECO:0000256" key="1">
    <source>
        <dbReference type="ARBA" id="ARBA00022598"/>
    </source>
</evidence>
<dbReference type="GO" id="GO:0046872">
    <property type="term" value="F:metal ion binding"/>
    <property type="evidence" value="ECO:0007669"/>
    <property type="project" value="UniProtKB-KW"/>
</dbReference>
<evidence type="ECO:0000256" key="2">
    <source>
        <dbReference type="ARBA" id="ARBA00022723"/>
    </source>
</evidence>
<keyword evidence="3" id="KW-0547">Nucleotide-binding</keyword>
<keyword evidence="10" id="KW-1185">Reference proteome</keyword>
<evidence type="ECO:0000256" key="7">
    <source>
        <dbReference type="SAM" id="MobiDB-lite"/>
    </source>
</evidence>
<feature type="region of interest" description="Disordered" evidence="7">
    <location>
        <begin position="198"/>
        <end position="221"/>
    </location>
</feature>
<keyword evidence="4" id="KW-0658">Purine biosynthesis</keyword>
<protein>
    <submittedName>
        <fullName evidence="9">Adenylosuccinate synthetase</fullName>
    </submittedName>
</protein>
<keyword evidence="6" id="KW-0539">Nucleus</keyword>
<evidence type="ECO:0000313" key="10">
    <source>
        <dbReference type="Proteomes" id="UP000186817"/>
    </source>
</evidence>
<dbReference type="SMART" id="SM00398">
    <property type="entry name" value="HMG"/>
    <property type="match status" value="1"/>
</dbReference>